<dbReference type="EMBL" id="QXGC01002125">
    <property type="protein sequence ID" value="KAE9190443.1"/>
    <property type="molecule type" value="Genomic_DNA"/>
</dbReference>
<protein>
    <submittedName>
        <fullName evidence="2">Uncharacterized protein</fullName>
    </submittedName>
</protein>
<sequence>MAVVTKNLKMTTKTVKTEMKVIVKAESKVNVKVKRETKVKAETKVNVKAETKVKPETKVKVVKRETKPKAASKKEPKKKLLLLLEPPLSDLQPLGTYHGDASREGCNGGRYRQDRRSFPSNPKAAKAFDGYEAQKKKALAVAREKVVATAVSALEKAKAISIPNAHAAALASAENAYKAFAQNLVKQQMEIVKTSLPTDAKLRSLPTTFPQCAEKRIELARESIGVTIAKLDLLRTQIISAAIQTHGQAVTIAEADQQQALVKAEQAHQTVLAGATDKYLTQLTSAVAKLRKSVMP</sequence>
<proteinExistence type="predicted"/>
<gene>
    <name evidence="2" type="ORF">PF004_g21902</name>
</gene>
<evidence type="ECO:0000313" key="2">
    <source>
        <dbReference type="EMBL" id="KAE9190443.1"/>
    </source>
</evidence>
<comment type="caution">
    <text evidence="2">The sequence shown here is derived from an EMBL/GenBank/DDBJ whole genome shotgun (WGS) entry which is preliminary data.</text>
</comment>
<accession>A0A6G0N1M9</accession>
<evidence type="ECO:0000313" key="3">
    <source>
        <dbReference type="Proteomes" id="UP000476176"/>
    </source>
</evidence>
<dbReference type="Proteomes" id="UP000476176">
    <property type="component" value="Unassembled WGS sequence"/>
</dbReference>
<name>A0A6G0N1M9_9STRA</name>
<evidence type="ECO:0000256" key="1">
    <source>
        <dbReference type="SAM" id="MobiDB-lite"/>
    </source>
</evidence>
<dbReference type="AlphaFoldDB" id="A0A6G0N1M9"/>
<reference evidence="2 3" key="1">
    <citation type="submission" date="2018-09" db="EMBL/GenBank/DDBJ databases">
        <title>Genomic investigation of the strawberry pathogen Phytophthora fragariae indicates pathogenicity is determined by transcriptional variation in three key races.</title>
        <authorList>
            <person name="Adams T.M."/>
            <person name="Armitage A.D."/>
            <person name="Sobczyk M.K."/>
            <person name="Bates H.J."/>
            <person name="Dunwell J.M."/>
            <person name="Nellist C.F."/>
            <person name="Harrison R.J."/>
        </authorList>
    </citation>
    <scope>NUCLEOTIDE SEQUENCE [LARGE SCALE GENOMIC DNA]</scope>
    <source>
        <strain evidence="2 3">BC-23</strain>
    </source>
</reference>
<feature type="region of interest" description="Disordered" evidence="1">
    <location>
        <begin position="95"/>
        <end position="121"/>
    </location>
</feature>
<organism evidence="2 3">
    <name type="scientific">Phytophthora fragariae</name>
    <dbReference type="NCBI Taxonomy" id="53985"/>
    <lineage>
        <taxon>Eukaryota</taxon>
        <taxon>Sar</taxon>
        <taxon>Stramenopiles</taxon>
        <taxon>Oomycota</taxon>
        <taxon>Peronosporomycetes</taxon>
        <taxon>Peronosporales</taxon>
        <taxon>Peronosporaceae</taxon>
        <taxon>Phytophthora</taxon>
    </lineage>
</organism>